<evidence type="ECO:0000259" key="1">
    <source>
        <dbReference type="SMART" id="SM00382"/>
    </source>
</evidence>
<dbReference type="Proteomes" id="UP000001037">
    <property type="component" value="Chromosome"/>
</dbReference>
<evidence type="ECO:0000313" key="3">
    <source>
        <dbReference type="Proteomes" id="UP000001037"/>
    </source>
</evidence>
<accession>G0EDP5</accession>
<dbReference type="InParanoid" id="G0EDP5"/>
<dbReference type="GeneID" id="11139635"/>
<dbReference type="RefSeq" id="WP_014025559.1">
    <property type="nucleotide sequence ID" value="NC_015931.1"/>
</dbReference>
<protein>
    <submittedName>
        <fullName evidence="2">AAA ATPase</fullName>
    </submittedName>
</protein>
<dbReference type="InterPro" id="IPR003593">
    <property type="entry name" value="AAA+_ATPase"/>
</dbReference>
<dbReference type="GO" id="GO:0005524">
    <property type="term" value="F:ATP binding"/>
    <property type="evidence" value="ECO:0007669"/>
    <property type="project" value="InterPro"/>
</dbReference>
<dbReference type="HOGENOM" id="CLU_705180_0_0_2"/>
<proteinExistence type="predicted"/>
<dbReference type="Pfam" id="PF01637">
    <property type="entry name" value="ATPase_2"/>
    <property type="match status" value="1"/>
</dbReference>
<reference evidence="2 3" key="1">
    <citation type="journal article" date="2011" name="Stand. Genomic Sci.">
        <title>Complete genome sequence of the hyperthermophilic chemolithoautotroph Pyrolobus fumarii type strain (1A).</title>
        <authorList>
            <person name="Anderson I."/>
            <person name="Goker M."/>
            <person name="Nolan M."/>
            <person name="Lucas S."/>
            <person name="Hammon N."/>
            <person name="Deshpande S."/>
            <person name="Cheng J.F."/>
            <person name="Tapia R."/>
            <person name="Han C."/>
            <person name="Goodwin L."/>
            <person name="Pitluck S."/>
            <person name="Huntemann M."/>
            <person name="Liolios K."/>
            <person name="Ivanova N."/>
            <person name="Pagani I."/>
            <person name="Mavromatis K."/>
            <person name="Ovchinikova G."/>
            <person name="Pati A."/>
            <person name="Chen A."/>
            <person name="Palaniappan K."/>
            <person name="Land M."/>
            <person name="Hauser L."/>
            <person name="Brambilla E.M."/>
            <person name="Huber H."/>
            <person name="Yasawong M."/>
            <person name="Rohde M."/>
            <person name="Spring S."/>
            <person name="Abt B."/>
            <person name="Sikorski J."/>
            <person name="Wirth R."/>
            <person name="Detter J.C."/>
            <person name="Woyke T."/>
            <person name="Bristow J."/>
            <person name="Eisen J.A."/>
            <person name="Markowitz V."/>
            <person name="Hugenholtz P."/>
            <person name="Kyrpides N.C."/>
            <person name="Klenk H.P."/>
            <person name="Lapidus A."/>
        </authorList>
    </citation>
    <scope>NUCLEOTIDE SEQUENCE [LARGE SCALE GENOMIC DNA]</scope>
    <source>
        <strain evidence="3">DSM 11204 / 1A</strain>
    </source>
</reference>
<dbReference type="CDD" id="cd00009">
    <property type="entry name" value="AAA"/>
    <property type="match status" value="1"/>
</dbReference>
<dbReference type="SUPFAM" id="SSF52540">
    <property type="entry name" value="P-loop containing nucleoside triphosphate hydrolases"/>
    <property type="match status" value="1"/>
</dbReference>
<organism evidence="2 3">
    <name type="scientific">Pyrolobus fumarii (strain DSM 11204 / 1A)</name>
    <dbReference type="NCBI Taxonomy" id="694429"/>
    <lineage>
        <taxon>Archaea</taxon>
        <taxon>Thermoproteota</taxon>
        <taxon>Thermoprotei</taxon>
        <taxon>Desulfurococcales</taxon>
        <taxon>Pyrodictiaceae</taxon>
        <taxon>Pyrolobus</taxon>
    </lineage>
</organism>
<dbReference type="KEGG" id="pfm:Pyrfu_0010"/>
<feature type="domain" description="AAA+ ATPase" evidence="1">
    <location>
        <begin position="47"/>
        <end position="187"/>
    </location>
</feature>
<evidence type="ECO:0000313" key="2">
    <source>
        <dbReference type="EMBL" id="AEM37882.1"/>
    </source>
</evidence>
<gene>
    <name evidence="2" type="ordered locus">Pyrfu_0010</name>
</gene>
<dbReference type="Gene3D" id="3.40.50.300">
    <property type="entry name" value="P-loop containing nucleotide triphosphate hydrolases"/>
    <property type="match status" value="1"/>
</dbReference>
<dbReference type="STRING" id="694429.Pyrfu_0010"/>
<dbReference type="OrthoDB" id="9837at2157"/>
<name>G0EDP5_PYRF1</name>
<dbReference type="eggNOG" id="arCOG03408">
    <property type="taxonomic scope" value="Archaea"/>
</dbReference>
<dbReference type="InterPro" id="IPR027417">
    <property type="entry name" value="P-loop_NTPase"/>
</dbReference>
<dbReference type="EMBL" id="CP002838">
    <property type="protein sequence ID" value="AEM37882.1"/>
    <property type="molecule type" value="Genomic_DNA"/>
</dbReference>
<dbReference type="AlphaFoldDB" id="G0EDP5"/>
<sequence>MASEYNLDRILRGYESLSRVICRPPRSQGHYIPRVGAVERIVKLVKRGLVLLIYGPRGAGKTTLLRCLAQVLPKLGVRTLYVGLHTRPTLVIGEASHTVLQRLENLGDLDGRARGTMIANVARELGPNSLLIIDDFDIGLDDESVGDLVRAVYEASVLTHERAGIVLATSEARITANLYRLLVGNITPALFWHMSKEEHDTLAKLLGFNGDVNMLYRLTGGSPDALVSLAECGWAIEEWLEHRVKPRVEEALLELRELGLKLDTVDPDALGSRRATRYILIKYNMLTRVAGLRLADVPREEWVGVRWAWQLPVYQMLARMVMEESV</sequence>
<dbReference type="SMART" id="SM00382">
    <property type="entry name" value="AAA"/>
    <property type="match status" value="1"/>
</dbReference>
<dbReference type="InterPro" id="IPR011579">
    <property type="entry name" value="ATPase_dom"/>
</dbReference>
<keyword evidence="3" id="KW-1185">Reference proteome</keyword>